<dbReference type="InterPro" id="IPR036397">
    <property type="entry name" value="RNaseH_sf"/>
</dbReference>
<gene>
    <name evidence="2" type="ORF">H6G06_17275</name>
</gene>
<dbReference type="Pfam" id="PF13358">
    <property type="entry name" value="DDE_3"/>
    <property type="match status" value="1"/>
</dbReference>
<reference evidence="3" key="1">
    <citation type="journal article" date="2020" name="ISME J.">
        <title>Comparative genomics reveals insights into cyanobacterial evolution and habitat adaptation.</title>
        <authorList>
            <person name="Chen M.Y."/>
            <person name="Teng W.K."/>
            <person name="Zhao L."/>
            <person name="Hu C.X."/>
            <person name="Zhou Y.K."/>
            <person name="Han B.P."/>
            <person name="Song L.R."/>
            <person name="Shu W.S."/>
        </authorList>
    </citation>
    <scope>NUCLEOTIDE SEQUENCE [LARGE SCALE GENOMIC DNA]</scope>
    <source>
        <strain evidence="3">FACHB-251</strain>
    </source>
</reference>
<evidence type="ECO:0000313" key="3">
    <source>
        <dbReference type="Proteomes" id="UP000662185"/>
    </source>
</evidence>
<dbReference type="GO" id="GO:0003676">
    <property type="term" value="F:nucleic acid binding"/>
    <property type="evidence" value="ECO:0007669"/>
    <property type="project" value="InterPro"/>
</dbReference>
<dbReference type="Proteomes" id="UP000662185">
    <property type="component" value="Unassembled WGS sequence"/>
</dbReference>
<sequence>MAELKPRQRLVFYDEFAVYDRPSLYYAWAERNSKPEISSNEKRKRNKVNGMISVDAVTGEIYLQLQPKSKAEDVAQYLADLCKDAHKENIEKLSIALDNNSTHKQKMKNLLNEHLQNAGIGDKIAIEFIHTPAYSPDFNLAEYEIHLLRLQKLHHLPSNITIAEIENILKDVKILMTSEQILKTLDHIFALVPLSIP</sequence>
<proteinExistence type="predicted"/>
<protein>
    <submittedName>
        <fullName evidence="2">Transposase</fullName>
    </submittedName>
</protein>
<evidence type="ECO:0000313" key="2">
    <source>
        <dbReference type="EMBL" id="MBD2295184.1"/>
    </source>
</evidence>
<accession>A0A926WJV8</accession>
<dbReference type="InterPro" id="IPR038717">
    <property type="entry name" value="Tc1-like_DDE_dom"/>
</dbReference>
<keyword evidence="3" id="KW-1185">Reference proteome</keyword>
<organism evidence="2 3">
    <name type="scientific">Anabaena sphaerica FACHB-251</name>
    <dbReference type="NCBI Taxonomy" id="2692883"/>
    <lineage>
        <taxon>Bacteria</taxon>
        <taxon>Bacillati</taxon>
        <taxon>Cyanobacteriota</taxon>
        <taxon>Cyanophyceae</taxon>
        <taxon>Nostocales</taxon>
        <taxon>Nostocaceae</taxon>
        <taxon>Anabaena</taxon>
    </lineage>
</organism>
<dbReference type="AlphaFoldDB" id="A0A926WJV8"/>
<feature type="domain" description="Tc1-like transposase DDE" evidence="1">
    <location>
        <begin position="9"/>
        <end position="151"/>
    </location>
</feature>
<comment type="caution">
    <text evidence="2">The sequence shown here is derived from an EMBL/GenBank/DDBJ whole genome shotgun (WGS) entry which is preliminary data.</text>
</comment>
<dbReference type="RefSeq" id="WP_190562348.1">
    <property type="nucleotide sequence ID" value="NZ_JACJQU010000010.1"/>
</dbReference>
<dbReference type="EMBL" id="JACJQU010000010">
    <property type="protein sequence ID" value="MBD2295184.1"/>
    <property type="molecule type" value="Genomic_DNA"/>
</dbReference>
<evidence type="ECO:0000259" key="1">
    <source>
        <dbReference type="Pfam" id="PF13358"/>
    </source>
</evidence>
<name>A0A926WJV8_9NOST</name>
<dbReference type="Gene3D" id="3.30.420.10">
    <property type="entry name" value="Ribonuclease H-like superfamily/Ribonuclease H"/>
    <property type="match status" value="1"/>
</dbReference>